<dbReference type="InterPro" id="IPR000152">
    <property type="entry name" value="EGF-type_Asp/Asn_hydroxyl_site"/>
</dbReference>
<evidence type="ECO:0000256" key="15">
    <source>
        <dbReference type="ARBA" id="ARBA00037878"/>
    </source>
</evidence>
<dbReference type="Pfam" id="PF00058">
    <property type="entry name" value="Ldl_recept_b"/>
    <property type="match status" value="6"/>
</dbReference>
<dbReference type="SMART" id="SM00135">
    <property type="entry name" value="LY"/>
    <property type="match status" value="16"/>
</dbReference>
<dbReference type="InterPro" id="IPR023415">
    <property type="entry name" value="LDLR_class-A_CS"/>
</dbReference>
<keyword evidence="8" id="KW-0677">Repeat</keyword>
<feature type="disulfide bond" evidence="16">
    <location>
        <begin position="1199"/>
        <end position="1211"/>
    </location>
</feature>
<dbReference type="Gene3D" id="4.10.400.10">
    <property type="entry name" value="Low-density Lipoprotein Receptor"/>
    <property type="match status" value="3"/>
</dbReference>
<evidence type="ECO:0000256" key="7">
    <source>
        <dbReference type="ARBA" id="ARBA00022729"/>
    </source>
</evidence>
<keyword evidence="10" id="KW-0472">Membrane</keyword>
<keyword evidence="12" id="KW-0675">Receptor</keyword>
<dbReference type="Pfam" id="PF07645">
    <property type="entry name" value="EGF_CA"/>
    <property type="match status" value="1"/>
</dbReference>
<dbReference type="FunFam" id="2.120.10.30:FF:000241">
    <property type="entry name" value="Low-density lipoprotein receptor-related protein 6"/>
    <property type="match status" value="2"/>
</dbReference>
<dbReference type="CDD" id="cd00112">
    <property type="entry name" value="LDLa"/>
    <property type="match status" value="3"/>
</dbReference>
<feature type="disulfide bond" evidence="16">
    <location>
        <begin position="1206"/>
        <end position="1224"/>
    </location>
</feature>
<dbReference type="PROSITE" id="PS51120">
    <property type="entry name" value="LDLRB"/>
    <property type="match status" value="6"/>
</dbReference>
<evidence type="ECO:0000256" key="5">
    <source>
        <dbReference type="ARBA" id="ARBA00022583"/>
    </source>
</evidence>
<dbReference type="InterPro" id="IPR018097">
    <property type="entry name" value="EGF_Ca-bd_CS"/>
</dbReference>
<dbReference type="Pfam" id="PF00057">
    <property type="entry name" value="Ldl_recept_a"/>
    <property type="match status" value="3"/>
</dbReference>
<dbReference type="CDD" id="cd00054">
    <property type="entry name" value="EGF_CA"/>
    <property type="match status" value="1"/>
</dbReference>
<dbReference type="InterPro" id="IPR000742">
    <property type="entry name" value="EGF"/>
</dbReference>
<dbReference type="Gene3D" id="2.10.25.10">
    <property type="entry name" value="Laminin"/>
    <property type="match status" value="1"/>
</dbReference>
<evidence type="ECO:0000313" key="20">
    <source>
        <dbReference type="Proteomes" id="UP000265100"/>
    </source>
</evidence>
<dbReference type="Ensembl" id="ENSACLT00000070563.1">
    <property type="protein sequence ID" value="ENSACLP00000069871.1"/>
    <property type="gene ID" value="ENSACLG00000011646.2"/>
</dbReference>
<dbReference type="SUPFAM" id="SSF57424">
    <property type="entry name" value="LDL receptor-like module"/>
    <property type="match status" value="3"/>
</dbReference>
<feature type="repeat" description="LDL-receptor class B" evidence="17">
    <location>
        <begin position="975"/>
        <end position="1018"/>
    </location>
</feature>
<keyword evidence="3" id="KW-1003">Cell membrane</keyword>
<dbReference type="GO" id="GO:0005905">
    <property type="term" value="C:clathrin-coated pit"/>
    <property type="evidence" value="ECO:0007669"/>
    <property type="project" value="UniProtKB-KW"/>
</dbReference>
<evidence type="ECO:0000259" key="18">
    <source>
        <dbReference type="PROSITE" id="PS01186"/>
    </source>
</evidence>
<dbReference type="InterPro" id="IPR001881">
    <property type="entry name" value="EGF-like_Ca-bd_dom"/>
</dbReference>
<dbReference type="Pfam" id="PF24468">
    <property type="entry name" value="EGF_LRP2"/>
    <property type="match status" value="1"/>
</dbReference>
<dbReference type="FunFam" id="4.10.400.10:FF:000108">
    <property type="entry name" value="Low-density lipoprotein receptor-related protein 2"/>
    <property type="match status" value="1"/>
</dbReference>
<comment type="subcellular location">
    <subcellularLocation>
        <location evidence="1">Cell membrane</location>
        <topology evidence="1">Single-pass type I membrane protein</topology>
    </subcellularLocation>
    <subcellularLocation>
        <location evidence="15">Membrane</location>
        <location evidence="15">Coated pit</location>
    </subcellularLocation>
</comment>
<keyword evidence="4" id="KW-0245">EGF-like domain</keyword>
<feature type="disulfide bond" evidence="16">
    <location>
        <begin position="1234"/>
        <end position="1246"/>
    </location>
</feature>
<dbReference type="SMART" id="SM00181">
    <property type="entry name" value="EGF"/>
    <property type="match status" value="5"/>
</dbReference>
<dbReference type="PROSITE" id="PS00010">
    <property type="entry name" value="ASX_HYDROXYL"/>
    <property type="match status" value="1"/>
</dbReference>
<sequence length="1319" mass="148658">PGYHAAVLLLAKRSQIIANRVNIRPPLMSPVITGLSIVTVDFDSVTSKIYWADTKEKKIWSAYQNGTGKQAVFSSGLMVTESIAVDWVGRNLYWTDSVMENIEVSTLDGRYRKVLMSRNITNPLHSSYMDVMLNPRIEQASMDGTMRKVIVSTKIYWPNGLALDYTTQRVYFADAYLRYIDYCDYNGNNRYQVMVLQHPYGMTIFEDTIYWSEHYTSKVMSTNKFHGGNITTHMNNVYQPMGIVMAHPIKQPTGTTNACSSNNGGCPHLCLPKPDNKKTCACTTGFHPSPDGSSCQEYESFAVVSTPSYVIHDKVDAHIKSGYVYWTENSTYSTYKGIFKARTDGGHYTRVLPSGVGVRGIQGLAVDWIANNLYFTNAHKTETYLEVMAINTTFRMILIKSSEDQPRDVAVSPKLRYLFWTDAGQTPKIERALLDGTNRTVLASESLASPRGLTVDYSNNFLYWTDDVLDMISRMAIDGTERQIIRYGSRYPSPMGLAILGNYILWVDKRLGKLFQASKDPVIRDNLDELMDVTIFDAHVQPTSANLVGFNPCHEDNGRCQQLCFAIPDKQGPKCACAHGTLLGNGVSCGYEPDEFLVFSTALSLFTFIISFFSFVTLFNFKSSKCCLDLDNPEGLAFDWINKRLYFTDNFKRNVQSIGVDGGNRSIIAPANWPKGIVVDPCYGYLYWTDWGSPAKIERATLGGSFRTLFSYKLKIRRETDYAIERSTLTGENREVIMQGLSYPFGITVYKQDIFWTDWTERGVFRASKNDGSGFTVLAQNLEYLPKDIHVHDLDECVSTPAVCSQICENSFGSYHCKCAPGYIREPDGRTCRQNSGINPYLLYTNRYYIRNLTTDGLQLSIVLQGLTNVVALEFDHYEKRLYWLDVGAGKIERMRFDGSDRETLVSNDIGGAEGLALDWVGRKLYWVDRYYSSVHVMELDGRYQKKLLSGHFTDRNHTYVITRPRAVAVNPKYGWLYWTDWGDAAYIGRAGMDGTNISAIITTKLEWPNALTIDYTNNKIFFADSHLNFLDFADMDGQNRHRAIAGSLPHVFAVSLFEDWVYWTDWNTHTVEKAHKYTGEERTVMGNNTHRPYDIHVYHPYRQPRSKYMTANPCSSHDLTCSHLCLIAPGGQRATCECPDHFIGVAVGFKIQCVADCSSTQFRCGDNEKCVPIWWKCDGQSDCGDGSDEPQTCPPRYCSAGLFQCQDGNCTYPGFLCDGHQNCPDGSDEDATCKPGEFTCANGRCVPSMYVCDAQDDCGDGSDEPYEVCSECYFAQSIPPPPLPSASNYCLSGSVSTHPPSLFLTLLSPCRLYFRSYY</sequence>
<dbReference type="GO" id="GO:0006897">
    <property type="term" value="P:endocytosis"/>
    <property type="evidence" value="ECO:0007669"/>
    <property type="project" value="UniProtKB-KW"/>
</dbReference>
<dbReference type="InterPro" id="IPR002172">
    <property type="entry name" value="LDrepeatLR_classA_rpt"/>
</dbReference>
<dbReference type="SMART" id="SM00179">
    <property type="entry name" value="EGF_CA"/>
    <property type="match status" value="1"/>
</dbReference>
<dbReference type="Proteomes" id="UP000265100">
    <property type="component" value="Chromosome 3"/>
</dbReference>
<dbReference type="Gene3D" id="2.120.10.30">
    <property type="entry name" value="TolB, C-terminal domain"/>
    <property type="match status" value="4"/>
</dbReference>
<dbReference type="InterPro" id="IPR000033">
    <property type="entry name" value="LDLR_classB_rpt"/>
</dbReference>
<dbReference type="PROSITE" id="PS01187">
    <property type="entry name" value="EGF_CA"/>
    <property type="match status" value="1"/>
</dbReference>
<dbReference type="FunFam" id="2.120.10.30:FF:000008">
    <property type="entry name" value="Low-density lipoprotein receptor-related protein 4"/>
    <property type="match status" value="1"/>
</dbReference>
<keyword evidence="7" id="KW-0732">Signal</keyword>
<dbReference type="SUPFAM" id="SSF57184">
    <property type="entry name" value="Growth factor receptor domain"/>
    <property type="match status" value="1"/>
</dbReference>
<keyword evidence="14" id="KW-0325">Glycoprotein</keyword>
<evidence type="ECO:0000256" key="11">
    <source>
        <dbReference type="ARBA" id="ARBA00023157"/>
    </source>
</evidence>
<dbReference type="InterPro" id="IPR049883">
    <property type="entry name" value="NOTCH1_EGF-like"/>
</dbReference>
<comment type="similarity">
    <text evidence="2">Belongs to the LDLR family.</text>
</comment>
<keyword evidence="6" id="KW-0812">Transmembrane</keyword>
<evidence type="ECO:0000256" key="10">
    <source>
        <dbReference type="ARBA" id="ARBA00023136"/>
    </source>
</evidence>
<accession>A0AAX7UZA6</accession>
<dbReference type="PANTHER" id="PTHR46513:SF21">
    <property type="entry name" value="LDL RECEPTOR RELATED PROTEIN 2"/>
    <property type="match status" value="1"/>
</dbReference>
<evidence type="ECO:0000256" key="2">
    <source>
        <dbReference type="ARBA" id="ARBA00009939"/>
    </source>
</evidence>
<evidence type="ECO:0000256" key="4">
    <source>
        <dbReference type="ARBA" id="ARBA00022536"/>
    </source>
</evidence>
<feature type="disulfide bond" evidence="16">
    <location>
        <begin position="1241"/>
        <end position="1259"/>
    </location>
</feature>
<dbReference type="GO" id="GO:0060070">
    <property type="term" value="P:canonical Wnt signaling pathway"/>
    <property type="evidence" value="ECO:0007669"/>
    <property type="project" value="TreeGrafter"/>
</dbReference>
<keyword evidence="5" id="KW-0254">Endocytosis</keyword>
<evidence type="ECO:0000256" key="12">
    <source>
        <dbReference type="ARBA" id="ARBA00023170"/>
    </source>
</evidence>
<dbReference type="PRINTS" id="PR00261">
    <property type="entry name" value="LDLRECEPTOR"/>
</dbReference>
<evidence type="ECO:0000256" key="17">
    <source>
        <dbReference type="PROSITE-ProRule" id="PRU00461"/>
    </source>
</evidence>
<dbReference type="InterPro" id="IPR056588">
    <property type="entry name" value="EGF_LRP2"/>
</dbReference>
<dbReference type="GO" id="GO:0005886">
    <property type="term" value="C:plasma membrane"/>
    <property type="evidence" value="ECO:0007669"/>
    <property type="project" value="UniProtKB-SubCell"/>
</dbReference>
<evidence type="ECO:0000256" key="8">
    <source>
        <dbReference type="ARBA" id="ARBA00022737"/>
    </source>
</evidence>
<keyword evidence="20" id="KW-1185">Reference proteome</keyword>
<protein>
    <recommendedName>
        <fullName evidence="18">EGF-like domain-containing protein</fullName>
    </recommendedName>
</protein>
<evidence type="ECO:0000313" key="19">
    <source>
        <dbReference type="Ensembl" id="ENSACLP00000069871.1"/>
    </source>
</evidence>
<feature type="domain" description="EGF-like" evidence="18">
    <location>
        <begin position="817"/>
        <end position="832"/>
    </location>
</feature>
<dbReference type="SMART" id="SM00192">
    <property type="entry name" value="LDLa"/>
    <property type="match status" value="3"/>
</dbReference>
<dbReference type="PROSITE" id="PS01209">
    <property type="entry name" value="LDLRA_1"/>
    <property type="match status" value="2"/>
</dbReference>
<dbReference type="SUPFAM" id="SSF63825">
    <property type="entry name" value="YWTD domain"/>
    <property type="match status" value="4"/>
</dbReference>
<keyword evidence="9" id="KW-1133">Transmembrane helix</keyword>
<keyword evidence="11 16" id="KW-1015">Disulfide bond</keyword>
<feature type="repeat" description="LDL-receptor class B" evidence="17">
    <location>
        <begin position="880"/>
        <end position="922"/>
    </location>
</feature>
<dbReference type="InterPro" id="IPR050778">
    <property type="entry name" value="Cueball_EGF_LRP_Nidogen"/>
</dbReference>
<dbReference type="PROSITE" id="PS01186">
    <property type="entry name" value="EGF_2"/>
    <property type="match status" value="1"/>
</dbReference>
<evidence type="ECO:0000256" key="9">
    <source>
        <dbReference type="ARBA" id="ARBA00022989"/>
    </source>
</evidence>
<dbReference type="InterPro" id="IPR011042">
    <property type="entry name" value="6-blade_b-propeller_TolB-like"/>
</dbReference>
<evidence type="ECO:0000256" key="14">
    <source>
        <dbReference type="ARBA" id="ARBA00023180"/>
    </source>
</evidence>
<reference evidence="19" key="3">
    <citation type="submission" date="2025-08" db="UniProtKB">
        <authorList>
            <consortium name="Ensembl"/>
        </authorList>
    </citation>
    <scope>IDENTIFICATION</scope>
</reference>
<dbReference type="PANTHER" id="PTHR46513">
    <property type="entry name" value="VITELLOGENIN RECEPTOR-LIKE PROTEIN-RELATED-RELATED"/>
    <property type="match status" value="1"/>
</dbReference>
<comment type="caution">
    <text evidence="16">Lacks conserved residue(s) required for the propagation of feature annotation.</text>
</comment>
<evidence type="ECO:0000256" key="6">
    <source>
        <dbReference type="ARBA" id="ARBA00022692"/>
    </source>
</evidence>
<reference evidence="19" key="4">
    <citation type="submission" date="2025-09" db="UniProtKB">
        <authorList>
            <consortium name="Ensembl"/>
        </authorList>
    </citation>
    <scope>IDENTIFICATION</scope>
</reference>
<dbReference type="GO" id="GO:0017147">
    <property type="term" value="F:Wnt-protein binding"/>
    <property type="evidence" value="ECO:0007669"/>
    <property type="project" value="TreeGrafter"/>
</dbReference>
<dbReference type="FunFam" id="4.10.400.10:FF:000011">
    <property type="entry name" value="Low-density lipoprotein receptor-related protein 1"/>
    <property type="match status" value="1"/>
</dbReference>
<evidence type="ECO:0000256" key="16">
    <source>
        <dbReference type="PROSITE-ProRule" id="PRU00124"/>
    </source>
</evidence>
<dbReference type="GO" id="GO:0042813">
    <property type="term" value="F:Wnt receptor activity"/>
    <property type="evidence" value="ECO:0007669"/>
    <property type="project" value="TreeGrafter"/>
</dbReference>
<evidence type="ECO:0000256" key="13">
    <source>
        <dbReference type="ARBA" id="ARBA00023176"/>
    </source>
</evidence>
<keyword evidence="13" id="KW-0168">Coated pit</keyword>
<reference evidence="19 20" key="1">
    <citation type="submission" date="2018-05" db="EMBL/GenBank/DDBJ databases">
        <authorList>
            <person name="Datahose"/>
        </authorList>
    </citation>
    <scope>NUCLEOTIDE SEQUENCE</scope>
</reference>
<feature type="repeat" description="LDL-receptor class B" evidence="17">
    <location>
        <begin position="90"/>
        <end position="132"/>
    </location>
</feature>
<feature type="repeat" description="LDL-receptor class B" evidence="17">
    <location>
        <begin position="416"/>
        <end position="459"/>
    </location>
</feature>
<dbReference type="InterPro" id="IPR036055">
    <property type="entry name" value="LDL_receptor-like_sf"/>
</dbReference>
<dbReference type="Pfam" id="PF14670">
    <property type="entry name" value="FXa_inhibition"/>
    <property type="match status" value="1"/>
</dbReference>
<feature type="repeat" description="LDL-receptor class B" evidence="17">
    <location>
        <begin position="47"/>
        <end position="89"/>
    </location>
</feature>
<dbReference type="PROSITE" id="PS50068">
    <property type="entry name" value="LDLRA_2"/>
    <property type="match status" value="3"/>
</dbReference>
<name>A0AAX7UZA6_ASTCA</name>
<gene>
    <name evidence="19" type="primary">FAP</name>
</gene>
<evidence type="ECO:0000256" key="1">
    <source>
        <dbReference type="ARBA" id="ARBA00004251"/>
    </source>
</evidence>
<organism evidence="19 20">
    <name type="scientific">Astatotilapia calliptera</name>
    <name type="common">Eastern happy</name>
    <name type="synonym">Chromis callipterus</name>
    <dbReference type="NCBI Taxonomy" id="8154"/>
    <lineage>
        <taxon>Eukaryota</taxon>
        <taxon>Metazoa</taxon>
        <taxon>Chordata</taxon>
        <taxon>Craniata</taxon>
        <taxon>Vertebrata</taxon>
        <taxon>Euteleostomi</taxon>
        <taxon>Actinopterygii</taxon>
        <taxon>Neopterygii</taxon>
        <taxon>Teleostei</taxon>
        <taxon>Neoteleostei</taxon>
        <taxon>Acanthomorphata</taxon>
        <taxon>Ovalentaria</taxon>
        <taxon>Cichlomorphae</taxon>
        <taxon>Cichliformes</taxon>
        <taxon>Cichlidae</taxon>
        <taxon>African cichlids</taxon>
        <taxon>Pseudocrenilabrinae</taxon>
        <taxon>Haplochromini</taxon>
        <taxon>Astatotilapia</taxon>
    </lineage>
</organism>
<dbReference type="GO" id="GO:0005509">
    <property type="term" value="F:calcium ion binding"/>
    <property type="evidence" value="ECO:0007669"/>
    <property type="project" value="InterPro"/>
</dbReference>
<evidence type="ECO:0000256" key="3">
    <source>
        <dbReference type="ARBA" id="ARBA00022475"/>
    </source>
</evidence>
<proteinExistence type="inferred from homology"/>
<feature type="repeat" description="LDL-receptor class B" evidence="17">
    <location>
        <begin position="460"/>
        <end position="503"/>
    </location>
</feature>
<dbReference type="FunFam" id="2.10.25.10:FF:000010">
    <property type="entry name" value="Pro-epidermal growth factor"/>
    <property type="match status" value="1"/>
</dbReference>
<dbReference type="InterPro" id="IPR009030">
    <property type="entry name" value="Growth_fac_rcpt_cys_sf"/>
</dbReference>
<dbReference type="GeneTree" id="ENSGT00940000165769"/>
<reference evidence="20" key="2">
    <citation type="submission" date="2023-03" db="EMBL/GenBank/DDBJ databases">
        <authorList>
            <consortium name="Wellcome Sanger Institute Data Sharing"/>
        </authorList>
    </citation>
    <scope>NUCLEOTIDE SEQUENCE [LARGE SCALE GENOMIC DNA]</scope>
</reference>